<keyword evidence="7 9" id="KW-0539">Nucleus</keyword>
<keyword evidence="3 9" id="KW-0507">mRNA processing</keyword>
<dbReference type="GO" id="GO:0071011">
    <property type="term" value="C:precatalytic spliceosome"/>
    <property type="evidence" value="ECO:0007669"/>
    <property type="project" value="TreeGrafter"/>
</dbReference>
<dbReference type="PANTHER" id="PTHR15588:SF9">
    <property type="entry name" value="U6 SNRNA-ASSOCIATED SM-LIKE PROTEIN LSM8"/>
    <property type="match status" value="1"/>
</dbReference>
<keyword evidence="8 9" id="KW-0687">Ribonucleoprotein</keyword>
<comment type="similarity">
    <text evidence="2 9">Belongs to the snRNP Sm proteins family.</text>
</comment>
<dbReference type="Proteomes" id="UP001465755">
    <property type="component" value="Unassembled WGS sequence"/>
</dbReference>
<comment type="function">
    <text evidence="9">Plays role in pre-mRNA splicing as component of the U4/U6-U5 tri-snRNP complex that is involved in spliceosome assembly, and as component of the precatalytic spliceosome (spliceosome B complex). The heptameric LSM2-8 complex binds specifically to the 3'-terminal U-tract of U6 snRNA.</text>
</comment>
<reference evidence="11 12" key="1">
    <citation type="journal article" date="2024" name="Nat. Commun.">
        <title>Phylogenomics reveals the evolutionary origins of lichenization in chlorophyte algae.</title>
        <authorList>
            <person name="Puginier C."/>
            <person name="Libourel C."/>
            <person name="Otte J."/>
            <person name="Skaloud P."/>
            <person name="Haon M."/>
            <person name="Grisel S."/>
            <person name="Petersen M."/>
            <person name="Berrin J.G."/>
            <person name="Delaux P.M."/>
            <person name="Dal Grande F."/>
            <person name="Keller J."/>
        </authorList>
    </citation>
    <scope>NUCLEOTIDE SEQUENCE [LARGE SCALE GENOMIC DNA]</scope>
    <source>
        <strain evidence="11 12">SAG 2036</strain>
    </source>
</reference>
<dbReference type="GO" id="GO:0046540">
    <property type="term" value="C:U4/U6 x U5 tri-snRNP complex"/>
    <property type="evidence" value="ECO:0007669"/>
    <property type="project" value="UniProtKB-UniRule"/>
</dbReference>
<keyword evidence="4 9" id="KW-0747">Spliceosome</keyword>
<dbReference type="SUPFAM" id="SSF50182">
    <property type="entry name" value="Sm-like ribonucleoproteins"/>
    <property type="match status" value="1"/>
</dbReference>
<proteinExistence type="inferred from homology"/>
<evidence type="ECO:0000256" key="1">
    <source>
        <dbReference type="ARBA" id="ARBA00004123"/>
    </source>
</evidence>
<dbReference type="AlphaFoldDB" id="A0AAW1NZK7"/>
<comment type="subunit">
    <text evidence="9">LSm subunits form a heteromer with a doughnut shape.</text>
</comment>
<accession>A0AAW1NZK7</accession>
<dbReference type="GO" id="GO:0000398">
    <property type="term" value="P:mRNA splicing, via spliceosome"/>
    <property type="evidence" value="ECO:0007669"/>
    <property type="project" value="UniProtKB-UniRule"/>
</dbReference>
<dbReference type="Gene3D" id="2.30.30.100">
    <property type="match status" value="1"/>
</dbReference>
<dbReference type="PROSITE" id="PS52002">
    <property type="entry name" value="SM"/>
    <property type="match status" value="1"/>
</dbReference>
<dbReference type="PANTHER" id="PTHR15588">
    <property type="entry name" value="LSM1"/>
    <property type="match status" value="1"/>
</dbReference>
<dbReference type="CDD" id="cd01727">
    <property type="entry name" value="LSm8"/>
    <property type="match status" value="1"/>
</dbReference>
<dbReference type="InterPro" id="IPR010920">
    <property type="entry name" value="LSM_dom_sf"/>
</dbReference>
<evidence type="ECO:0000256" key="3">
    <source>
        <dbReference type="ARBA" id="ARBA00022664"/>
    </source>
</evidence>
<dbReference type="InterPro" id="IPR047575">
    <property type="entry name" value="Sm"/>
</dbReference>
<keyword evidence="5 9" id="KW-0694">RNA-binding</keyword>
<dbReference type="GO" id="GO:0005688">
    <property type="term" value="C:U6 snRNP"/>
    <property type="evidence" value="ECO:0007669"/>
    <property type="project" value="UniProtKB-UniRule"/>
</dbReference>
<evidence type="ECO:0000259" key="10">
    <source>
        <dbReference type="PROSITE" id="PS52002"/>
    </source>
</evidence>
<organism evidence="11 12">
    <name type="scientific">Symbiochloris irregularis</name>
    <dbReference type="NCBI Taxonomy" id="706552"/>
    <lineage>
        <taxon>Eukaryota</taxon>
        <taxon>Viridiplantae</taxon>
        <taxon>Chlorophyta</taxon>
        <taxon>core chlorophytes</taxon>
        <taxon>Trebouxiophyceae</taxon>
        <taxon>Trebouxiales</taxon>
        <taxon>Trebouxiaceae</taxon>
        <taxon>Symbiochloris</taxon>
    </lineage>
</organism>
<dbReference type="FunFam" id="2.30.30.100:FF:000027">
    <property type="entry name" value="U6 snRNA-associated Sm-like protein LSm8"/>
    <property type="match status" value="1"/>
</dbReference>
<dbReference type="InterPro" id="IPR034103">
    <property type="entry name" value="Lsm8"/>
</dbReference>
<evidence type="ECO:0000256" key="9">
    <source>
        <dbReference type="RuleBase" id="RU365048"/>
    </source>
</evidence>
<evidence type="ECO:0000313" key="12">
    <source>
        <dbReference type="Proteomes" id="UP001465755"/>
    </source>
</evidence>
<protein>
    <recommendedName>
        <fullName evidence="9">U6 snRNA-associated Sm-like protein LSm8</fullName>
    </recommendedName>
</protein>
<evidence type="ECO:0000256" key="7">
    <source>
        <dbReference type="ARBA" id="ARBA00023242"/>
    </source>
</evidence>
<dbReference type="InterPro" id="IPR044642">
    <property type="entry name" value="PTHR15588"/>
</dbReference>
<keyword evidence="12" id="KW-1185">Reference proteome</keyword>
<evidence type="ECO:0000256" key="2">
    <source>
        <dbReference type="ARBA" id="ARBA00006850"/>
    </source>
</evidence>
<dbReference type="InterPro" id="IPR001163">
    <property type="entry name" value="Sm_dom_euk/arc"/>
</dbReference>
<evidence type="ECO:0000256" key="5">
    <source>
        <dbReference type="ARBA" id="ARBA00022884"/>
    </source>
</evidence>
<keyword evidence="6 9" id="KW-0508">mRNA splicing</keyword>
<dbReference type="EMBL" id="JALJOQ010000059">
    <property type="protein sequence ID" value="KAK9803454.1"/>
    <property type="molecule type" value="Genomic_DNA"/>
</dbReference>
<dbReference type="SMART" id="SM00651">
    <property type="entry name" value="Sm"/>
    <property type="match status" value="1"/>
</dbReference>
<feature type="domain" description="Sm" evidence="10">
    <location>
        <begin position="3"/>
        <end position="79"/>
    </location>
</feature>
<comment type="subcellular location">
    <subcellularLocation>
        <location evidence="1 9">Nucleus</location>
    </subcellularLocation>
</comment>
<name>A0AAW1NZK7_9CHLO</name>
<gene>
    <name evidence="9" type="primary">LSM8</name>
    <name evidence="11" type="ORF">WJX73_002943</name>
</gene>
<sequence>MASGDVGFASLIDTTVAVLTNDGRHFVGTLKGYDQATNLLLHDCHERVYSLQQGMERQMLGLQVVRGDNISVVGEVDDERDAEVNWSRVHAAPLTSITH</sequence>
<evidence type="ECO:0000313" key="11">
    <source>
        <dbReference type="EMBL" id="KAK9803454.1"/>
    </source>
</evidence>
<evidence type="ECO:0000256" key="8">
    <source>
        <dbReference type="ARBA" id="ARBA00023274"/>
    </source>
</evidence>
<dbReference type="GO" id="GO:0003729">
    <property type="term" value="F:mRNA binding"/>
    <property type="evidence" value="ECO:0007669"/>
    <property type="project" value="TreeGrafter"/>
</dbReference>
<dbReference type="Pfam" id="PF01423">
    <property type="entry name" value="LSM"/>
    <property type="match status" value="1"/>
</dbReference>
<evidence type="ECO:0000256" key="4">
    <source>
        <dbReference type="ARBA" id="ARBA00022728"/>
    </source>
</evidence>
<comment type="caution">
    <text evidence="11">The sequence shown here is derived from an EMBL/GenBank/DDBJ whole genome shotgun (WGS) entry which is preliminary data.</text>
</comment>
<evidence type="ECO:0000256" key="6">
    <source>
        <dbReference type="ARBA" id="ARBA00023187"/>
    </source>
</evidence>